<proteinExistence type="predicted"/>
<evidence type="ECO:0000313" key="21">
    <source>
        <dbReference type="Proteomes" id="UP000222788"/>
    </source>
</evidence>
<dbReference type="GO" id="GO:0008233">
    <property type="term" value="F:peptidase activity"/>
    <property type="evidence" value="ECO:0007669"/>
    <property type="project" value="UniProtKB-KW"/>
</dbReference>
<dbReference type="PANTHER" id="PTHR42648:SF11">
    <property type="entry name" value="TRANSPOSON TY4-P GAG-POL POLYPROTEIN"/>
    <property type="match status" value="1"/>
</dbReference>
<accession>A0A2C5WU31</accession>
<keyword evidence="5" id="KW-0540">Nuclease</keyword>
<evidence type="ECO:0000256" key="9">
    <source>
        <dbReference type="ARBA" id="ARBA00022801"/>
    </source>
</evidence>
<keyword evidence="14" id="KW-0808">Transferase</keyword>
<evidence type="ECO:0000256" key="8">
    <source>
        <dbReference type="ARBA" id="ARBA00022759"/>
    </source>
</evidence>
<dbReference type="GO" id="GO:0006508">
    <property type="term" value="P:proteolysis"/>
    <property type="evidence" value="ECO:0007669"/>
    <property type="project" value="UniProtKB-KW"/>
</dbReference>
<sequence length="536" mass="59821">MSGAVQMRVTLDGANWLEWKVELLKLLNTEGLIHVVLNSDAEELPSSDETLKTARIMVTGLNGNWAQQTNWCQEPAVAFETLREESSRFLGAKKKEAVNAILNPTYNGNVCDLWDQLRGHRDLLLEFEKVEAQSVTEDQDLLQRMTQALPQYLKDRVEFGLLRQDTTSKILGDMIDAEVDHQVAQAPPQEHRAAATTSQAAPRKKKTRNCFACLQPGHKRADCPLFAQFMQFQQSDLPQASMIVDSGATHHMSKSLTRFRKQTYKVGRGAIQTATEGTEWVGQGEVDVADSTNKKLIVPNVLHVPEINDDLLSVSKLCDQGLTGNVDAEKFTFQDSSGKTVLEAERDDDLYRIQALNTTQERPIGKTRAYLVETTTEQHQEDSDEAPEIDADEETLVPHDHGFSHGKFAHLAEGSINDICKRAGAHPPMTMAKCRACSQTKMTKRMPKTSQHTPSRSLELVHVDIAGKFGSPALDKSLYSLVIVDAYSSMCWVYGLRTRNEAPQVLRDWRAEAENRCGQRLGAIRKDNAPAGRIRS</sequence>
<dbReference type="InterPro" id="IPR054722">
    <property type="entry name" value="PolX-like_BBD"/>
</dbReference>
<evidence type="ECO:0000256" key="3">
    <source>
        <dbReference type="ARBA" id="ARBA00022670"/>
    </source>
</evidence>
<dbReference type="InterPro" id="IPR012337">
    <property type="entry name" value="RNaseH-like_sf"/>
</dbReference>
<keyword evidence="15" id="KW-0917">Virion maturation</keyword>
<evidence type="ECO:0000256" key="2">
    <source>
        <dbReference type="ARBA" id="ARBA00022612"/>
    </source>
</evidence>
<dbReference type="STRING" id="1035309.A0A2C5WU31"/>
<evidence type="ECO:0000256" key="18">
    <source>
        <dbReference type="PROSITE-ProRule" id="PRU00047"/>
    </source>
</evidence>
<evidence type="ECO:0000256" key="15">
    <source>
        <dbReference type="ARBA" id="ARBA00023113"/>
    </source>
</evidence>
<protein>
    <recommendedName>
        <fullName evidence="19">CCHC-type domain-containing protein</fullName>
    </recommendedName>
</protein>
<evidence type="ECO:0000256" key="11">
    <source>
        <dbReference type="ARBA" id="ARBA00022842"/>
    </source>
</evidence>
<feature type="domain" description="CCHC-type" evidence="19">
    <location>
        <begin position="210"/>
        <end position="224"/>
    </location>
</feature>
<dbReference type="EMBL" id="APWK03000208">
    <property type="protein sequence ID" value="PHH49406.1"/>
    <property type="molecule type" value="Genomic_DNA"/>
</dbReference>
<reference evidence="20 21" key="1">
    <citation type="journal article" date="2013" name="Fungal Biol.">
        <title>Analysis of microsatellite markers in the genome of the plant pathogen Ceratocystis fimbriata.</title>
        <authorList>
            <person name="Simpson M.C."/>
            <person name="Wilken P.M."/>
            <person name="Coetzee M.P."/>
            <person name="Wingfield M.J."/>
            <person name="Wingfield B.D."/>
        </authorList>
    </citation>
    <scope>NUCLEOTIDE SEQUENCE [LARGE SCALE GENOMIC DNA]</scope>
    <source>
        <strain evidence="20 21">CBS 114723</strain>
    </source>
</reference>
<evidence type="ECO:0000256" key="16">
    <source>
        <dbReference type="ARBA" id="ARBA00023125"/>
    </source>
</evidence>
<dbReference type="GO" id="GO:0015074">
    <property type="term" value="P:DNA integration"/>
    <property type="evidence" value="ECO:0007669"/>
    <property type="project" value="UniProtKB-KW"/>
</dbReference>
<comment type="caution">
    <text evidence="20">The sequence shown here is derived from an EMBL/GenBank/DDBJ whole genome shotgun (WGS) entry which is preliminary data.</text>
</comment>
<keyword evidence="9" id="KW-0378">Hydrolase</keyword>
<dbReference type="PANTHER" id="PTHR42648">
    <property type="entry name" value="TRANSPOSASE, PUTATIVE-RELATED"/>
    <property type="match status" value="1"/>
</dbReference>
<keyword evidence="2" id="KW-1188">Viral release from host cell</keyword>
<keyword evidence="11" id="KW-0460">Magnesium</keyword>
<evidence type="ECO:0000256" key="14">
    <source>
        <dbReference type="ARBA" id="ARBA00022932"/>
    </source>
</evidence>
<gene>
    <name evidence="20" type="ORF">CFIMG_006352RA</name>
</gene>
<dbReference type="GO" id="GO:0006310">
    <property type="term" value="P:DNA recombination"/>
    <property type="evidence" value="ECO:0007669"/>
    <property type="project" value="UniProtKB-KW"/>
</dbReference>
<dbReference type="InterPro" id="IPR039537">
    <property type="entry name" value="Retrotran_Ty1/copia-like"/>
</dbReference>
<dbReference type="GO" id="GO:0003964">
    <property type="term" value="F:RNA-directed DNA polymerase activity"/>
    <property type="evidence" value="ECO:0007669"/>
    <property type="project" value="UniProtKB-KW"/>
</dbReference>
<dbReference type="Gene3D" id="3.30.420.10">
    <property type="entry name" value="Ribonuclease H-like superfamily/Ribonuclease H"/>
    <property type="match status" value="1"/>
</dbReference>
<dbReference type="OrthoDB" id="3650403at2759"/>
<dbReference type="GO" id="GO:0003677">
    <property type="term" value="F:DNA binding"/>
    <property type="evidence" value="ECO:0007669"/>
    <property type="project" value="UniProtKB-KW"/>
</dbReference>
<name>A0A2C5WU31_9PEZI</name>
<evidence type="ECO:0000256" key="1">
    <source>
        <dbReference type="ARBA" id="ARBA00002180"/>
    </source>
</evidence>
<dbReference type="GO" id="GO:0005524">
    <property type="term" value="F:ATP binding"/>
    <property type="evidence" value="ECO:0007669"/>
    <property type="project" value="UniProtKB-KW"/>
</dbReference>
<keyword evidence="14" id="KW-0239">DNA-directed DNA polymerase</keyword>
<evidence type="ECO:0000313" key="20">
    <source>
        <dbReference type="EMBL" id="PHH49406.1"/>
    </source>
</evidence>
<dbReference type="SUPFAM" id="SSF57756">
    <property type="entry name" value="Retrovirus zinc finger-like domains"/>
    <property type="match status" value="1"/>
</dbReference>
<organism evidence="20 21">
    <name type="scientific">Ceratocystis fimbriata CBS 114723</name>
    <dbReference type="NCBI Taxonomy" id="1035309"/>
    <lineage>
        <taxon>Eukaryota</taxon>
        <taxon>Fungi</taxon>
        <taxon>Dikarya</taxon>
        <taxon>Ascomycota</taxon>
        <taxon>Pezizomycotina</taxon>
        <taxon>Sordariomycetes</taxon>
        <taxon>Hypocreomycetidae</taxon>
        <taxon>Microascales</taxon>
        <taxon>Ceratocystidaceae</taxon>
        <taxon>Ceratocystis</taxon>
    </lineage>
</organism>
<keyword evidence="16" id="KW-0238">DNA-binding</keyword>
<keyword evidence="18" id="KW-0862">Zinc</keyword>
<dbReference type="GO" id="GO:0003887">
    <property type="term" value="F:DNA-directed DNA polymerase activity"/>
    <property type="evidence" value="ECO:0007669"/>
    <property type="project" value="UniProtKB-KW"/>
</dbReference>
<dbReference type="AlphaFoldDB" id="A0A2C5WU31"/>
<evidence type="ECO:0000256" key="17">
    <source>
        <dbReference type="ARBA" id="ARBA00023172"/>
    </source>
</evidence>
<reference evidence="20 21" key="2">
    <citation type="journal article" date="2013" name="IMA Fungus">
        <title>IMA Genome-F 1: Ceratocystis fimbriata: Draft nuclear genome sequence for the plant pathogen, Ceratocystis fimbriata.</title>
        <authorList>
            <person name="Wilken P.M."/>
            <person name="Steenkamp E.T."/>
            <person name="Wingfield M.J."/>
            <person name="de Beer Z.W."/>
            <person name="Wingfield B.D."/>
        </authorList>
    </citation>
    <scope>NUCLEOTIDE SEQUENCE [LARGE SCALE GENOMIC DNA]</scope>
    <source>
        <strain evidence="20 21">CBS 114723</strain>
    </source>
</reference>
<dbReference type="GO" id="GO:0004519">
    <property type="term" value="F:endonuclease activity"/>
    <property type="evidence" value="ECO:0007669"/>
    <property type="project" value="UniProtKB-KW"/>
</dbReference>
<evidence type="ECO:0000256" key="5">
    <source>
        <dbReference type="ARBA" id="ARBA00022722"/>
    </source>
</evidence>
<dbReference type="InterPro" id="IPR036875">
    <property type="entry name" value="Znf_CCHC_sf"/>
</dbReference>
<evidence type="ECO:0000256" key="13">
    <source>
        <dbReference type="ARBA" id="ARBA00022918"/>
    </source>
</evidence>
<keyword evidence="17" id="KW-0233">DNA recombination</keyword>
<keyword evidence="8" id="KW-0255">Endonuclease</keyword>
<dbReference type="GO" id="GO:0008270">
    <property type="term" value="F:zinc ion binding"/>
    <property type="evidence" value="ECO:0007669"/>
    <property type="project" value="UniProtKB-KW"/>
</dbReference>
<keyword evidence="6" id="KW-0479">Metal-binding</keyword>
<dbReference type="Pfam" id="PF22936">
    <property type="entry name" value="Pol_BBD"/>
    <property type="match status" value="1"/>
</dbReference>
<keyword evidence="4" id="KW-0548">Nucleotidyltransferase</keyword>
<dbReference type="InterPro" id="IPR001878">
    <property type="entry name" value="Znf_CCHC"/>
</dbReference>
<keyword evidence="18" id="KW-0863">Zinc-finger</keyword>
<keyword evidence="7" id="KW-0547">Nucleotide-binding</keyword>
<dbReference type="InterPro" id="IPR036397">
    <property type="entry name" value="RNaseH_sf"/>
</dbReference>
<comment type="function">
    <text evidence="1">The aspartyl protease (PR) mediates the proteolytic cleavages of the Gag and Gag-Pol polyproteins after assembly of the VLP.</text>
</comment>
<evidence type="ECO:0000256" key="6">
    <source>
        <dbReference type="ARBA" id="ARBA00022723"/>
    </source>
</evidence>
<evidence type="ECO:0000256" key="10">
    <source>
        <dbReference type="ARBA" id="ARBA00022840"/>
    </source>
</evidence>
<dbReference type="SUPFAM" id="SSF53098">
    <property type="entry name" value="Ribonuclease H-like"/>
    <property type="match status" value="1"/>
</dbReference>
<keyword evidence="12" id="KW-0229">DNA integration</keyword>
<dbReference type="PROSITE" id="PS50158">
    <property type="entry name" value="ZF_CCHC"/>
    <property type="match status" value="1"/>
</dbReference>
<evidence type="ECO:0000256" key="4">
    <source>
        <dbReference type="ARBA" id="ARBA00022695"/>
    </source>
</evidence>
<evidence type="ECO:0000256" key="12">
    <source>
        <dbReference type="ARBA" id="ARBA00022908"/>
    </source>
</evidence>
<evidence type="ECO:0000256" key="7">
    <source>
        <dbReference type="ARBA" id="ARBA00022741"/>
    </source>
</evidence>
<keyword evidence="13" id="KW-0695">RNA-directed DNA polymerase</keyword>
<dbReference type="Proteomes" id="UP000222788">
    <property type="component" value="Unassembled WGS sequence"/>
</dbReference>
<keyword evidence="21" id="KW-1185">Reference proteome</keyword>
<evidence type="ECO:0000259" key="19">
    <source>
        <dbReference type="PROSITE" id="PS50158"/>
    </source>
</evidence>
<keyword evidence="3" id="KW-0645">Protease</keyword>
<keyword evidence="10" id="KW-0067">ATP-binding</keyword>